<proteinExistence type="predicted"/>
<feature type="compositionally biased region" description="Basic and acidic residues" evidence="1">
    <location>
        <begin position="272"/>
        <end position="290"/>
    </location>
</feature>
<protein>
    <recommendedName>
        <fullName evidence="5">DSC E3 ubiquitin ligase complex subunit 2</fullName>
    </recommendedName>
</protein>
<reference evidence="3" key="1">
    <citation type="submission" date="2016-12" db="EMBL/GenBank/DDBJ databases">
        <title>The genomes of Aspergillus section Nigri reveals drivers in fungal speciation.</title>
        <authorList>
            <consortium name="DOE Joint Genome Institute"/>
            <person name="Vesth T.C."/>
            <person name="Nybo J."/>
            <person name="Theobald S."/>
            <person name="Brandl J."/>
            <person name="Frisvad J.C."/>
            <person name="Nielsen K.F."/>
            <person name="Lyhne E.K."/>
            <person name="Kogle M.E."/>
            <person name="Kuo A."/>
            <person name="Riley R."/>
            <person name="Clum A."/>
            <person name="Nolan M."/>
            <person name="Lipzen A."/>
            <person name="Salamov A."/>
            <person name="Henrissat B."/>
            <person name="Wiebenga A."/>
            <person name="De vries R.P."/>
            <person name="Grigoriev I.V."/>
            <person name="Mortensen U.H."/>
            <person name="Andersen M.R."/>
            <person name="Baker S.E."/>
        </authorList>
    </citation>
    <scope>NUCLEOTIDE SEQUENCE</scope>
    <source>
        <strain evidence="3">IBT 28561</strain>
    </source>
</reference>
<keyword evidence="2" id="KW-1133">Transmembrane helix</keyword>
<comment type="caution">
    <text evidence="3">The sequence shown here is derived from an EMBL/GenBank/DDBJ whole genome shotgun (WGS) entry which is preliminary data.</text>
</comment>
<evidence type="ECO:0008006" key="5">
    <source>
        <dbReference type="Google" id="ProtNLM"/>
    </source>
</evidence>
<name>A0A2I1CYU9_ASPC2</name>
<organism evidence="3 4">
    <name type="scientific">Aspergillus campestris (strain IBT 28561)</name>
    <dbReference type="NCBI Taxonomy" id="1392248"/>
    <lineage>
        <taxon>Eukaryota</taxon>
        <taxon>Fungi</taxon>
        <taxon>Dikarya</taxon>
        <taxon>Ascomycota</taxon>
        <taxon>Pezizomycotina</taxon>
        <taxon>Eurotiomycetes</taxon>
        <taxon>Eurotiomycetidae</taxon>
        <taxon>Eurotiales</taxon>
        <taxon>Aspergillaceae</taxon>
        <taxon>Aspergillus</taxon>
        <taxon>Aspergillus subgen. Circumdati</taxon>
    </lineage>
</organism>
<evidence type="ECO:0000313" key="4">
    <source>
        <dbReference type="Proteomes" id="UP000234254"/>
    </source>
</evidence>
<feature type="compositionally biased region" description="Low complexity" evidence="1">
    <location>
        <begin position="291"/>
        <end position="300"/>
    </location>
</feature>
<gene>
    <name evidence="3" type="ORF">P168DRAFT_306025</name>
</gene>
<evidence type="ECO:0000256" key="2">
    <source>
        <dbReference type="SAM" id="Phobius"/>
    </source>
</evidence>
<dbReference type="GeneID" id="36546508"/>
<feature type="region of interest" description="Disordered" evidence="1">
    <location>
        <begin position="150"/>
        <end position="188"/>
    </location>
</feature>
<feature type="transmembrane region" description="Helical" evidence="2">
    <location>
        <begin position="49"/>
        <end position="76"/>
    </location>
</feature>
<keyword evidence="4" id="KW-1185">Reference proteome</keyword>
<dbReference type="EMBL" id="MSFM01000009">
    <property type="protein sequence ID" value="PKY02788.1"/>
    <property type="molecule type" value="Genomic_DNA"/>
</dbReference>
<feature type="transmembrane region" description="Helical" evidence="2">
    <location>
        <begin position="88"/>
        <end position="107"/>
    </location>
</feature>
<dbReference type="VEuPathDB" id="FungiDB:P168DRAFT_306025"/>
<accession>A0A2I1CYU9</accession>
<evidence type="ECO:0000256" key="1">
    <source>
        <dbReference type="SAM" id="MobiDB-lite"/>
    </source>
</evidence>
<dbReference type="Proteomes" id="UP000234254">
    <property type="component" value="Unassembled WGS sequence"/>
</dbReference>
<feature type="compositionally biased region" description="Low complexity" evidence="1">
    <location>
        <begin position="150"/>
        <end position="185"/>
    </location>
</feature>
<dbReference type="OrthoDB" id="272778at2759"/>
<dbReference type="AlphaFoldDB" id="A0A2I1CYU9"/>
<keyword evidence="2" id="KW-0472">Membrane</keyword>
<keyword evidence="2" id="KW-0812">Transmembrane</keyword>
<feature type="region of interest" description="Disordered" evidence="1">
    <location>
        <begin position="261"/>
        <end position="312"/>
    </location>
</feature>
<sequence>MLAPNLTHTPLTRTLLIYTIASSALLSILDSKHLASIHIAPHFWPYGQFWRALIWQVAGFANSTEALFAALLVYHLRVVERGWGGRKVATFILSTLPYTTLLPPLLLTTILCPLTLHKLNYLPSGPTATIFALLVQYYVEVPHTVSYRISTSSSSSSSSPSTPSTASSTNPPEDQPQQQQQQQQQETEKATGILLTDKSPVYLVAAQLALSQFPAMFLPALIGWGVGFAWRAEVLPFLGSGSSGRRVPAWVVGERDSVSRSGVGSGFADMRSGGEGDGGRYEGLRRRLEGEASAVAAASGSGSGEGRQRRRD</sequence>
<evidence type="ECO:0000313" key="3">
    <source>
        <dbReference type="EMBL" id="PKY02788.1"/>
    </source>
</evidence>
<dbReference type="RefSeq" id="XP_024691382.1">
    <property type="nucleotide sequence ID" value="XM_024838984.1"/>
</dbReference>